<dbReference type="SUPFAM" id="SSF54593">
    <property type="entry name" value="Glyoxalase/Bleomycin resistance protein/Dihydroxybiphenyl dioxygenase"/>
    <property type="match status" value="1"/>
</dbReference>
<dbReference type="PANTHER" id="PTHR36437:SF2">
    <property type="entry name" value="GLYOXALASE_BLEOMYCIN RESISTANCE PROTEIN_DIOXYGENASE"/>
    <property type="match status" value="1"/>
</dbReference>
<accession>A0A7Y3ZZS2</accession>
<proteinExistence type="predicted"/>
<feature type="domain" description="VOC" evidence="1">
    <location>
        <begin position="4"/>
        <end position="129"/>
    </location>
</feature>
<reference evidence="2 3" key="1">
    <citation type="submission" date="2019-09" db="EMBL/GenBank/DDBJ databases">
        <title>Draft genome sequencing and comparative genomics of hatchery-associated Vibrios.</title>
        <authorList>
            <person name="Kehlet-Delgado H."/>
            <person name="Mueller R.S."/>
        </authorList>
    </citation>
    <scope>NUCLEOTIDE SEQUENCE [LARGE SCALE GENOMIC DNA]</scope>
    <source>
        <strain evidence="2 3">99-46-Y</strain>
    </source>
</reference>
<sequence>MKQSIIHIALVVDDYDDAIDFYVNKLKFELIEDSYQPEQNKRWVVVAPPNSSGTTLLLAKASKPEQRNFIGNQSGGRVFLFLNTDNFWRDYERMVSIGIEFIREPQQQDYGTVAVFKDLYGNLWDLLQLNHSHSMANRLK</sequence>
<dbReference type="InterPro" id="IPR037523">
    <property type="entry name" value="VOC_core"/>
</dbReference>
<dbReference type="Pfam" id="PF00903">
    <property type="entry name" value="Glyoxalase"/>
    <property type="match status" value="1"/>
</dbReference>
<dbReference type="Gene3D" id="3.10.180.10">
    <property type="entry name" value="2,3-Dihydroxybiphenyl 1,2-Dioxygenase, domain 1"/>
    <property type="match status" value="1"/>
</dbReference>
<evidence type="ECO:0000313" key="3">
    <source>
        <dbReference type="Proteomes" id="UP000565719"/>
    </source>
</evidence>
<dbReference type="PANTHER" id="PTHR36437">
    <property type="entry name" value="GLYOXALASE/BLEOMYCIN RESISTANCE PROTEIN/DIOXYGENASE"/>
    <property type="match status" value="1"/>
</dbReference>
<dbReference type="InterPro" id="IPR004360">
    <property type="entry name" value="Glyas_Fos-R_dOase_dom"/>
</dbReference>
<organism evidence="2 3">
    <name type="scientific">Vibrio pectenicida</name>
    <dbReference type="NCBI Taxonomy" id="62763"/>
    <lineage>
        <taxon>Bacteria</taxon>
        <taxon>Pseudomonadati</taxon>
        <taxon>Pseudomonadota</taxon>
        <taxon>Gammaproteobacteria</taxon>
        <taxon>Vibrionales</taxon>
        <taxon>Vibrionaceae</taxon>
        <taxon>Vibrio</taxon>
    </lineage>
</organism>
<name>A0A7Y3ZZS2_9VIBR</name>
<dbReference type="CDD" id="cd07263">
    <property type="entry name" value="VOC_like"/>
    <property type="match status" value="1"/>
</dbReference>
<dbReference type="RefSeq" id="WP_171361167.1">
    <property type="nucleotide sequence ID" value="NZ_VTXC01000027.1"/>
</dbReference>
<comment type="caution">
    <text evidence="2">The sequence shown here is derived from an EMBL/GenBank/DDBJ whole genome shotgun (WGS) entry which is preliminary data.</text>
</comment>
<dbReference type="Proteomes" id="UP000565719">
    <property type="component" value="Unassembled WGS sequence"/>
</dbReference>
<protein>
    <submittedName>
        <fullName evidence="2">VOC family protein</fullName>
    </submittedName>
</protein>
<dbReference type="EMBL" id="VTXC01000027">
    <property type="protein sequence ID" value="NOH71918.1"/>
    <property type="molecule type" value="Genomic_DNA"/>
</dbReference>
<dbReference type="PROSITE" id="PS51819">
    <property type="entry name" value="VOC"/>
    <property type="match status" value="1"/>
</dbReference>
<evidence type="ECO:0000313" key="2">
    <source>
        <dbReference type="EMBL" id="NOH71918.1"/>
    </source>
</evidence>
<gene>
    <name evidence="2" type="ORF">F0225_11300</name>
</gene>
<dbReference type="AlphaFoldDB" id="A0A7Y3ZZS2"/>
<dbReference type="InterPro" id="IPR029068">
    <property type="entry name" value="Glyas_Bleomycin-R_OHBP_Dase"/>
</dbReference>
<evidence type="ECO:0000259" key="1">
    <source>
        <dbReference type="PROSITE" id="PS51819"/>
    </source>
</evidence>